<dbReference type="GeneID" id="34612359"/>
<keyword evidence="3" id="KW-0560">Oxidoreductase</keyword>
<gene>
    <name evidence="5" type="ORF">ASPZODRAFT_152819</name>
</gene>
<feature type="domain" description="FAD/NAD(P)-binding" evidence="4">
    <location>
        <begin position="7"/>
        <end position="330"/>
    </location>
</feature>
<dbReference type="RefSeq" id="XP_022580351.1">
    <property type="nucleotide sequence ID" value="XM_022725895.1"/>
</dbReference>
<sequence>MALSTIYDALIVGGGPAGLAAALGLARVNRSALLFDSGVYRNTGAEAMHTFLTRDGTNPGEFRRLARGQLEGNPKYSHVAFRDRRVITVSKTVIESTTTTTTTTTPVQSLINDDNTCPATGYVGFQVMDETNQIYTGRKLILATGTEDVLPSIEGYSENWPEHIYQCPFCDGLEQKESPIGVLFEDASYTHLAFMAINFNPAVTLFTNGPLAATDPAVQKGVNTVLAVKGTKLDQRRIVRFVNNGPGHENGISVHFEDGPAVTLGMILHRAPTRNRAQALFDQLGLNLKDLPSAEAQVDPLFGESSLPGCFVAGDTMEGIKQVAFAQASGVRAASGANFQLINEEIAKMSK</sequence>
<dbReference type="Proteomes" id="UP000184188">
    <property type="component" value="Unassembled WGS sequence"/>
</dbReference>
<dbReference type="Gene3D" id="3.50.50.60">
    <property type="entry name" value="FAD/NAD(P)-binding domain"/>
    <property type="match status" value="2"/>
</dbReference>
<dbReference type="GO" id="GO:0016491">
    <property type="term" value="F:oxidoreductase activity"/>
    <property type="evidence" value="ECO:0007669"/>
    <property type="project" value="UniProtKB-KW"/>
</dbReference>
<proteinExistence type="inferred from homology"/>
<evidence type="ECO:0000313" key="6">
    <source>
        <dbReference type="Proteomes" id="UP000184188"/>
    </source>
</evidence>
<dbReference type="GO" id="GO:0097237">
    <property type="term" value="P:cellular response to toxic substance"/>
    <property type="evidence" value="ECO:0007669"/>
    <property type="project" value="UniProtKB-ARBA"/>
</dbReference>
<keyword evidence="6" id="KW-1185">Reference proteome</keyword>
<protein>
    <recommendedName>
        <fullName evidence="4">FAD/NAD(P)-binding domain-containing protein</fullName>
    </recommendedName>
</protein>
<dbReference type="InterPro" id="IPR036188">
    <property type="entry name" value="FAD/NAD-bd_sf"/>
</dbReference>
<evidence type="ECO:0000259" key="4">
    <source>
        <dbReference type="Pfam" id="PF07992"/>
    </source>
</evidence>
<dbReference type="AlphaFoldDB" id="A0A1L9SF70"/>
<dbReference type="InterPro" id="IPR050097">
    <property type="entry name" value="Ferredoxin-NADP_redctase_2"/>
</dbReference>
<evidence type="ECO:0000256" key="3">
    <source>
        <dbReference type="ARBA" id="ARBA00023002"/>
    </source>
</evidence>
<name>A0A1L9SF70_9EURO</name>
<evidence type="ECO:0000256" key="1">
    <source>
        <dbReference type="ARBA" id="ARBA00009333"/>
    </source>
</evidence>
<evidence type="ECO:0000313" key="5">
    <source>
        <dbReference type="EMBL" id="OJJ45841.1"/>
    </source>
</evidence>
<dbReference type="VEuPathDB" id="FungiDB:ASPZODRAFT_152819"/>
<dbReference type="OrthoDB" id="4570620at2759"/>
<keyword evidence="2" id="KW-0285">Flavoprotein</keyword>
<dbReference type="PRINTS" id="PR00469">
    <property type="entry name" value="PNDRDTASEII"/>
</dbReference>
<dbReference type="PRINTS" id="PR00368">
    <property type="entry name" value="FADPNR"/>
</dbReference>
<organism evidence="5 6">
    <name type="scientific">Penicilliopsis zonata CBS 506.65</name>
    <dbReference type="NCBI Taxonomy" id="1073090"/>
    <lineage>
        <taxon>Eukaryota</taxon>
        <taxon>Fungi</taxon>
        <taxon>Dikarya</taxon>
        <taxon>Ascomycota</taxon>
        <taxon>Pezizomycotina</taxon>
        <taxon>Eurotiomycetes</taxon>
        <taxon>Eurotiomycetidae</taxon>
        <taxon>Eurotiales</taxon>
        <taxon>Aspergillaceae</taxon>
        <taxon>Penicilliopsis</taxon>
    </lineage>
</organism>
<dbReference type="STRING" id="1073090.A0A1L9SF70"/>
<dbReference type="PANTHER" id="PTHR48105">
    <property type="entry name" value="THIOREDOXIN REDUCTASE 1-RELATED-RELATED"/>
    <property type="match status" value="1"/>
</dbReference>
<dbReference type="SUPFAM" id="SSF51905">
    <property type="entry name" value="FAD/NAD(P)-binding domain"/>
    <property type="match status" value="1"/>
</dbReference>
<reference evidence="6" key="1">
    <citation type="journal article" date="2017" name="Genome Biol.">
        <title>Comparative genomics reveals high biological diversity and specific adaptations in the industrially and medically important fungal genus Aspergillus.</title>
        <authorList>
            <person name="de Vries R.P."/>
            <person name="Riley R."/>
            <person name="Wiebenga A."/>
            <person name="Aguilar-Osorio G."/>
            <person name="Amillis S."/>
            <person name="Uchima C.A."/>
            <person name="Anderluh G."/>
            <person name="Asadollahi M."/>
            <person name="Askin M."/>
            <person name="Barry K."/>
            <person name="Battaglia E."/>
            <person name="Bayram O."/>
            <person name="Benocci T."/>
            <person name="Braus-Stromeyer S.A."/>
            <person name="Caldana C."/>
            <person name="Canovas D."/>
            <person name="Cerqueira G.C."/>
            <person name="Chen F."/>
            <person name="Chen W."/>
            <person name="Choi C."/>
            <person name="Clum A."/>
            <person name="Dos Santos R.A."/>
            <person name="Damasio A.R."/>
            <person name="Diallinas G."/>
            <person name="Emri T."/>
            <person name="Fekete E."/>
            <person name="Flipphi M."/>
            <person name="Freyberg S."/>
            <person name="Gallo A."/>
            <person name="Gournas C."/>
            <person name="Habgood R."/>
            <person name="Hainaut M."/>
            <person name="Harispe M.L."/>
            <person name="Henrissat B."/>
            <person name="Hilden K.S."/>
            <person name="Hope R."/>
            <person name="Hossain A."/>
            <person name="Karabika E."/>
            <person name="Karaffa L."/>
            <person name="Karanyi Z."/>
            <person name="Krasevec N."/>
            <person name="Kuo A."/>
            <person name="Kusch H."/>
            <person name="LaButti K."/>
            <person name="Lagendijk E.L."/>
            <person name="Lapidus A."/>
            <person name="Levasseur A."/>
            <person name="Lindquist E."/>
            <person name="Lipzen A."/>
            <person name="Logrieco A.F."/>
            <person name="MacCabe A."/>
            <person name="Maekelae M.R."/>
            <person name="Malavazi I."/>
            <person name="Melin P."/>
            <person name="Meyer V."/>
            <person name="Mielnichuk N."/>
            <person name="Miskei M."/>
            <person name="Molnar A.P."/>
            <person name="Mule G."/>
            <person name="Ngan C.Y."/>
            <person name="Orejas M."/>
            <person name="Orosz E."/>
            <person name="Ouedraogo J.P."/>
            <person name="Overkamp K.M."/>
            <person name="Park H.-S."/>
            <person name="Perrone G."/>
            <person name="Piumi F."/>
            <person name="Punt P.J."/>
            <person name="Ram A.F."/>
            <person name="Ramon A."/>
            <person name="Rauscher S."/>
            <person name="Record E."/>
            <person name="Riano-Pachon D.M."/>
            <person name="Robert V."/>
            <person name="Roehrig J."/>
            <person name="Ruller R."/>
            <person name="Salamov A."/>
            <person name="Salih N.S."/>
            <person name="Samson R.A."/>
            <person name="Sandor E."/>
            <person name="Sanguinetti M."/>
            <person name="Schuetze T."/>
            <person name="Sepcic K."/>
            <person name="Shelest E."/>
            <person name="Sherlock G."/>
            <person name="Sophianopoulou V."/>
            <person name="Squina F.M."/>
            <person name="Sun H."/>
            <person name="Susca A."/>
            <person name="Todd R.B."/>
            <person name="Tsang A."/>
            <person name="Unkles S.E."/>
            <person name="van de Wiele N."/>
            <person name="van Rossen-Uffink D."/>
            <person name="Oliveira J.V."/>
            <person name="Vesth T.C."/>
            <person name="Visser J."/>
            <person name="Yu J.-H."/>
            <person name="Zhou M."/>
            <person name="Andersen M.R."/>
            <person name="Archer D.B."/>
            <person name="Baker S.E."/>
            <person name="Benoit I."/>
            <person name="Brakhage A.A."/>
            <person name="Braus G.H."/>
            <person name="Fischer R."/>
            <person name="Frisvad J.C."/>
            <person name="Goldman G.H."/>
            <person name="Houbraken J."/>
            <person name="Oakley B."/>
            <person name="Pocsi I."/>
            <person name="Scazzocchio C."/>
            <person name="Seiboth B."/>
            <person name="vanKuyk P.A."/>
            <person name="Wortman J."/>
            <person name="Dyer P.S."/>
            <person name="Grigoriev I.V."/>
        </authorList>
    </citation>
    <scope>NUCLEOTIDE SEQUENCE [LARGE SCALE GENOMIC DNA]</scope>
    <source>
        <strain evidence="6">CBS 506.65</strain>
    </source>
</reference>
<evidence type="ECO:0000256" key="2">
    <source>
        <dbReference type="ARBA" id="ARBA00022630"/>
    </source>
</evidence>
<dbReference type="InterPro" id="IPR023753">
    <property type="entry name" value="FAD/NAD-binding_dom"/>
</dbReference>
<dbReference type="Pfam" id="PF07992">
    <property type="entry name" value="Pyr_redox_2"/>
    <property type="match status" value="1"/>
</dbReference>
<dbReference type="EMBL" id="KV878344">
    <property type="protein sequence ID" value="OJJ45841.1"/>
    <property type="molecule type" value="Genomic_DNA"/>
</dbReference>
<comment type="similarity">
    <text evidence="1">Belongs to the class-II pyridine nucleotide-disulfide oxidoreductase family.</text>
</comment>
<accession>A0A1L9SF70</accession>